<gene>
    <name evidence="4" type="ORF">GCM10009765_32560</name>
</gene>
<name>A0ABN2H2H6_9ACTN</name>
<keyword evidence="1" id="KW-0547">Nucleotide-binding</keyword>
<proteinExistence type="predicted"/>
<accession>A0ABN2H2H6</accession>
<evidence type="ECO:0000256" key="1">
    <source>
        <dbReference type="ARBA" id="ARBA00022741"/>
    </source>
</evidence>
<keyword evidence="2" id="KW-0067">ATP-binding</keyword>
<dbReference type="PROSITE" id="PS00622">
    <property type="entry name" value="HTH_LUXR_1"/>
    <property type="match status" value="1"/>
</dbReference>
<dbReference type="Pfam" id="PF00196">
    <property type="entry name" value="GerE"/>
    <property type="match status" value="1"/>
</dbReference>
<sequence>MVSSVLVGRDAERAAIEAAYQRAALGQAVTVLVSGEAGIGKSRLVAATLAGLPGDPLVLTGGCLEVGADGAPYIPFVAILRDLVRQLGRDRVDALLRLDGSALAEWLPGAVPGPPGYGRTRLLEELRTLVGLVAAARPVVLLVEDLHWADASSRELFAYLARNLTDRPVLLAGTVRTGELTAGHPGRALLAELGRRADVVRIELRPLARGYVVELLTALGDRRPDPATSSRIHRRSGGIPLFVEALHASGDSTGSLDALFLDRLAELPPDARRLLSVVAVASTGAAAVADELLAEVTGLGEDDLHGALQLLVEREQLVSRAGGYAIRHDLIREALYRSLLPGHRRRVHVRCAEALAGEPAAVATLAEHWLAADRPELALPAAWQAANRAARQYAYDEQLHLLERVLALWDRVSVAESLIGAGRGTVLERAAAACHATGSSARGIEHCTAALAILDGVDPVREARLLGLRGRLHARIDGGGDGDLARAIALVPPGRDDRARAELLAGLAFAAAVGGDGPVRRYAEEVLLIADRLDDDGLRAPALLALAKAAGDVGEARRHYAASRRAAEAAGDHPTYLTAIQWEATLLTMAGRAEESADLALSGQRAAERLGLGRSRGSMLAVNRASPLHWLGRWDEALEVIDDALADSPPPLYEAALTTVSAAIAMQRGDSERVDQLVARLTDFALHSPRASEVNLDIHALTIQWAAAAGDVEPADRTLDGALAAIPDSGLLASEAMDLVMAATRLQLARRAAAPRNQQVAEAVAGRLAQLRLLIDRVADLGPGITALRLTFHALTGQGALSDWDLATQAWRQLGYPYQLATALTAGAEMALAASNQSGAQLRLREARSVARDLDAAPLLQKIDALAVRAKLDDQLPADTADDDGLGLTRREREVLKVLATGRTNAEIAVELFVSPNTVASHVRSILTKLGASSRTEAAALAHRAGLTTSPS</sequence>
<keyword evidence="5" id="KW-1185">Reference proteome</keyword>
<dbReference type="CDD" id="cd06170">
    <property type="entry name" value="LuxR_C_like"/>
    <property type="match status" value="1"/>
</dbReference>
<dbReference type="InterPro" id="IPR041664">
    <property type="entry name" value="AAA_16"/>
</dbReference>
<dbReference type="PROSITE" id="PS50043">
    <property type="entry name" value="HTH_LUXR_2"/>
    <property type="match status" value="1"/>
</dbReference>
<dbReference type="InterPro" id="IPR016032">
    <property type="entry name" value="Sig_transdc_resp-reg_C-effctor"/>
</dbReference>
<dbReference type="InterPro" id="IPR000792">
    <property type="entry name" value="Tscrpt_reg_LuxR_C"/>
</dbReference>
<evidence type="ECO:0000313" key="5">
    <source>
        <dbReference type="Proteomes" id="UP001500618"/>
    </source>
</evidence>
<dbReference type="InterPro" id="IPR027417">
    <property type="entry name" value="P-loop_NTPase"/>
</dbReference>
<evidence type="ECO:0000256" key="2">
    <source>
        <dbReference type="ARBA" id="ARBA00022840"/>
    </source>
</evidence>
<evidence type="ECO:0000313" key="4">
    <source>
        <dbReference type="EMBL" id="GAA1680875.1"/>
    </source>
</evidence>
<comment type="caution">
    <text evidence="4">The sequence shown here is derived from an EMBL/GenBank/DDBJ whole genome shotgun (WGS) entry which is preliminary data.</text>
</comment>
<organism evidence="4 5">
    <name type="scientific">Fodinicola feengrottensis</name>
    <dbReference type="NCBI Taxonomy" id="435914"/>
    <lineage>
        <taxon>Bacteria</taxon>
        <taxon>Bacillati</taxon>
        <taxon>Actinomycetota</taxon>
        <taxon>Actinomycetes</taxon>
        <taxon>Mycobacteriales</taxon>
        <taxon>Fodinicola</taxon>
    </lineage>
</organism>
<dbReference type="SMART" id="SM00421">
    <property type="entry name" value="HTH_LUXR"/>
    <property type="match status" value="1"/>
</dbReference>
<dbReference type="PRINTS" id="PR00038">
    <property type="entry name" value="HTHLUXR"/>
</dbReference>
<dbReference type="Proteomes" id="UP001500618">
    <property type="component" value="Unassembled WGS sequence"/>
</dbReference>
<dbReference type="PANTHER" id="PTHR16305">
    <property type="entry name" value="TESTICULAR SOLUBLE ADENYLYL CYCLASE"/>
    <property type="match status" value="1"/>
</dbReference>
<dbReference type="SUPFAM" id="SSF46894">
    <property type="entry name" value="C-terminal effector domain of the bipartite response regulators"/>
    <property type="match status" value="1"/>
</dbReference>
<dbReference type="Gene3D" id="1.10.10.10">
    <property type="entry name" value="Winged helix-like DNA-binding domain superfamily/Winged helix DNA-binding domain"/>
    <property type="match status" value="1"/>
</dbReference>
<dbReference type="InterPro" id="IPR036388">
    <property type="entry name" value="WH-like_DNA-bd_sf"/>
</dbReference>
<dbReference type="PANTHER" id="PTHR16305:SF35">
    <property type="entry name" value="TRANSCRIPTIONAL ACTIVATOR DOMAIN"/>
    <property type="match status" value="1"/>
</dbReference>
<dbReference type="SUPFAM" id="SSF52540">
    <property type="entry name" value="P-loop containing nucleoside triphosphate hydrolases"/>
    <property type="match status" value="1"/>
</dbReference>
<dbReference type="Gene3D" id="1.25.40.10">
    <property type="entry name" value="Tetratricopeptide repeat domain"/>
    <property type="match status" value="1"/>
</dbReference>
<dbReference type="EMBL" id="BAAANY010000009">
    <property type="protein sequence ID" value="GAA1680875.1"/>
    <property type="molecule type" value="Genomic_DNA"/>
</dbReference>
<dbReference type="Pfam" id="PF13191">
    <property type="entry name" value="AAA_16"/>
    <property type="match status" value="1"/>
</dbReference>
<dbReference type="InterPro" id="IPR011990">
    <property type="entry name" value="TPR-like_helical_dom_sf"/>
</dbReference>
<feature type="domain" description="HTH luxR-type" evidence="3">
    <location>
        <begin position="881"/>
        <end position="946"/>
    </location>
</feature>
<protein>
    <submittedName>
        <fullName evidence="4">LuxR family transcriptional regulator</fullName>
    </submittedName>
</protein>
<evidence type="ECO:0000259" key="3">
    <source>
        <dbReference type="PROSITE" id="PS50043"/>
    </source>
</evidence>
<reference evidence="4 5" key="1">
    <citation type="journal article" date="2019" name="Int. J. Syst. Evol. Microbiol.">
        <title>The Global Catalogue of Microorganisms (GCM) 10K type strain sequencing project: providing services to taxonomists for standard genome sequencing and annotation.</title>
        <authorList>
            <consortium name="The Broad Institute Genomics Platform"/>
            <consortium name="The Broad Institute Genome Sequencing Center for Infectious Disease"/>
            <person name="Wu L."/>
            <person name="Ma J."/>
        </authorList>
    </citation>
    <scope>NUCLEOTIDE SEQUENCE [LARGE SCALE GENOMIC DNA]</scope>
    <source>
        <strain evidence="4 5">JCM 14718</strain>
    </source>
</reference>